<dbReference type="InParanoid" id="A0A3N4LYF5"/>
<evidence type="ECO:0000313" key="2">
    <source>
        <dbReference type="EMBL" id="RPB27923.1"/>
    </source>
</evidence>
<dbReference type="PROSITE" id="PS51354">
    <property type="entry name" value="GLUTAREDOXIN_2"/>
    <property type="match status" value="1"/>
</dbReference>
<dbReference type="Pfam" id="PF00462">
    <property type="entry name" value="Glutaredoxin"/>
    <property type="match status" value="1"/>
</dbReference>
<gene>
    <name evidence="2" type="ORF">L211DRAFT_744605</name>
</gene>
<dbReference type="NCBIfam" id="TIGR02180">
    <property type="entry name" value="GRX_euk"/>
    <property type="match status" value="1"/>
</dbReference>
<feature type="non-terminal residue" evidence="2">
    <location>
        <position position="1"/>
    </location>
</feature>
<dbReference type="Proteomes" id="UP000267821">
    <property type="component" value="Unassembled WGS sequence"/>
</dbReference>
<dbReference type="CDD" id="cd03419">
    <property type="entry name" value="GRX_GRXh_1_2_like"/>
    <property type="match status" value="1"/>
</dbReference>
<dbReference type="InterPro" id="IPR002109">
    <property type="entry name" value="Glutaredoxin"/>
</dbReference>
<dbReference type="EMBL" id="ML121530">
    <property type="protein sequence ID" value="RPB27923.1"/>
    <property type="molecule type" value="Genomic_DNA"/>
</dbReference>
<dbReference type="GO" id="GO:0034599">
    <property type="term" value="P:cellular response to oxidative stress"/>
    <property type="evidence" value="ECO:0007669"/>
    <property type="project" value="TreeGrafter"/>
</dbReference>
<dbReference type="PANTHER" id="PTHR45694">
    <property type="entry name" value="GLUTAREDOXIN 2"/>
    <property type="match status" value="1"/>
</dbReference>
<evidence type="ECO:0000313" key="3">
    <source>
        <dbReference type="Proteomes" id="UP000267821"/>
    </source>
</evidence>
<dbReference type="STRING" id="1051890.A0A3N4LYF5"/>
<protein>
    <submittedName>
        <fullName evidence="2">Glutaredoxin</fullName>
    </submittedName>
</protein>
<dbReference type="InterPro" id="IPR014025">
    <property type="entry name" value="Glutaredoxin_subgr"/>
</dbReference>
<evidence type="ECO:0000259" key="1">
    <source>
        <dbReference type="Pfam" id="PF00462"/>
    </source>
</evidence>
<organism evidence="2 3">
    <name type="scientific">Terfezia boudieri ATCC MYA-4762</name>
    <dbReference type="NCBI Taxonomy" id="1051890"/>
    <lineage>
        <taxon>Eukaryota</taxon>
        <taxon>Fungi</taxon>
        <taxon>Dikarya</taxon>
        <taxon>Ascomycota</taxon>
        <taxon>Pezizomycotina</taxon>
        <taxon>Pezizomycetes</taxon>
        <taxon>Pezizales</taxon>
        <taxon>Pezizaceae</taxon>
        <taxon>Terfezia</taxon>
    </lineage>
</organism>
<feature type="domain" description="Glutaredoxin" evidence="1">
    <location>
        <begin position="12"/>
        <end position="75"/>
    </location>
</feature>
<feature type="non-terminal residue" evidence="2">
    <location>
        <position position="102"/>
    </location>
</feature>
<dbReference type="InterPro" id="IPR011899">
    <property type="entry name" value="Glutaredoxin_euk/vir"/>
</dbReference>
<reference evidence="2 3" key="1">
    <citation type="journal article" date="2018" name="Nat. Ecol. Evol.">
        <title>Pezizomycetes genomes reveal the molecular basis of ectomycorrhizal truffle lifestyle.</title>
        <authorList>
            <person name="Murat C."/>
            <person name="Payen T."/>
            <person name="Noel B."/>
            <person name="Kuo A."/>
            <person name="Morin E."/>
            <person name="Chen J."/>
            <person name="Kohler A."/>
            <person name="Krizsan K."/>
            <person name="Balestrini R."/>
            <person name="Da Silva C."/>
            <person name="Montanini B."/>
            <person name="Hainaut M."/>
            <person name="Levati E."/>
            <person name="Barry K.W."/>
            <person name="Belfiori B."/>
            <person name="Cichocki N."/>
            <person name="Clum A."/>
            <person name="Dockter R.B."/>
            <person name="Fauchery L."/>
            <person name="Guy J."/>
            <person name="Iotti M."/>
            <person name="Le Tacon F."/>
            <person name="Lindquist E.A."/>
            <person name="Lipzen A."/>
            <person name="Malagnac F."/>
            <person name="Mello A."/>
            <person name="Molinier V."/>
            <person name="Miyauchi S."/>
            <person name="Poulain J."/>
            <person name="Riccioni C."/>
            <person name="Rubini A."/>
            <person name="Sitrit Y."/>
            <person name="Splivallo R."/>
            <person name="Traeger S."/>
            <person name="Wang M."/>
            <person name="Zifcakova L."/>
            <person name="Wipf D."/>
            <person name="Zambonelli A."/>
            <person name="Paolocci F."/>
            <person name="Nowrousian M."/>
            <person name="Ottonello S."/>
            <person name="Baldrian P."/>
            <person name="Spatafora J.W."/>
            <person name="Henrissat B."/>
            <person name="Nagy L.G."/>
            <person name="Aury J.M."/>
            <person name="Wincker P."/>
            <person name="Grigoriev I.V."/>
            <person name="Bonfante P."/>
            <person name="Martin F.M."/>
        </authorList>
    </citation>
    <scope>NUCLEOTIDE SEQUENCE [LARGE SCALE GENOMIC DNA]</scope>
    <source>
        <strain evidence="2 3">ATCC MYA-4762</strain>
    </source>
</reference>
<dbReference type="PANTHER" id="PTHR45694:SF5">
    <property type="entry name" value="GLUTAREDOXIN 2"/>
    <property type="match status" value="1"/>
</dbReference>
<dbReference type="SUPFAM" id="SSF52833">
    <property type="entry name" value="Thioredoxin-like"/>
    <property type="match status" value="1"/>
</dbReference>
<dbReference type="PRINTS" id="PR00160">
    <property type="entry name" value="GLUTAREDOXIN"/>
</dbReference>
<dbReference type="Gene3D" id="3.40.30.10">
    <property type="entry name" value="Glutaredoxin"/>
    <property type="match status" value="1"/>
</dbReference>
<dbReference type="GO" id="GO:0000324">
    <property type="term" value="C:fungal-type vacuole"/>
    <property type="evidence" value="ECO:0007669"/>
    <property type="project" value="TreeGrafter"/>
</dbReference>
<dbReference type="GO" id="GO:0015038">
    <property type="term" value="F:glutathione disulfide oxidoreductase activity"/>
    <property type="evidence" value="ECO:0007669"/>
    <property type="project" value="TreeGrafter"/>
</dbReference>
<name>A0A3N4LYF5_9PEZI</name>
<dbReference type="AlphaFoldDB" id="A0A3N4LYF5"/>
<dbReference type="OrthoDB" id="423313at2759"/>
<proteinExistence type="predicted"/>
<keyword evidence="3" id="KW-1185">Reference proteome</keyword>
<dbReference type="InterPro" id="IPR036249">
    <property type="entry name" value="Thioredoxin-like_sf"/>
</dbReference>
<accession>A0A3N4LYF5</accession>
<sequence length="102" mass="11017">TELTSILRRSPIIIFSKSYCPHSAAAKHILLALYTLTPPPYIVELDQDPHGQELQAFLKEKTGRGTVPNVLVNGRSLGGGDEVKGLHGEGKLEGVLKRMGGK</sequence>
<dbReference type="GO" id="GO:0005796">
    <property type="term" value="C:Golgi lumen"/>
    <property type="evidence" value="ECO:0007669"/>
    <property type="project" value="TreeGrafter"/>
</dbReference>
<dbReference type="GO" id="GO:0005801">
    <property type="term" value="C:cis-Golgi network"/>
    <property type="evidence" value="ECO:0007669"/>
    <property type="project" value="TreeGrafter"/>
</dbReference>